<dbReference type="EMBL" id="JANBPT010001043">
    <property type="protein sequence ID" value="KAJ1910494.1"/>
    <property type="molecule type" value="Genomic_DNA"/>
</dbReference>
<feature type="region of interest" description="Disordered" evidence="1">
    <location>
        <begin position="259"/>
        <end position="406"/>
    </location>
</feature>
<dbReference type="OrthoDB" id="5279943at2759"/>
<feature type="compositionally biased region" description="Pro residues" evidence="1">
    <location>
        <begin position="361"/>
        <end position="372"/>
    </location>
</feature>
<feature type="compositionally biased region" description="Acidic residues" evidence="1">
    <location>
        <begin position="294"/>
        <end position="307"/>
    </location>
</feature>
<feature type="compositionally biased region" description="Basic and acidic residues" evidence="1">
    <location>
        <begin position="341"/>
        <end position="357"/>
    </location>
</feature>
<feature type="region of interest" description="Disordered" evidence="1">
    <location>
        <begin position="591"/>
        <end position="688"/>
    </location>
</feature>
<keyword evidence="3" id="KW-1185">Reference proteome</keyword>
<accession>A0A9W7ZR02</accession>
<evidence type="ECO:0000313" key="2">
    <source>
        <dbReference type="EMBL" id="KAJ1910494.1"/>
    </source>
</evidence>
<feature type="compositionally biased region" description="Basic and acidic residues" evidence="1">
    <location>
        <begin position="278"/>
        <end position="293"/>
    </location>
</feature>
<reference evidence="2" key="1">
    <citation type="submission" date="2022-07" db="EMBL/GenBank/DDBJ databases">
        <title>Phylogenomic reconstructions and comparative analyses of Kickxellomycotina fungi.</title>
        <authorList>
            <person name="Reynolds N.K."/>
            <person name="Stajich J.E."/>
            <person name="Barry K."/>
            <person name="Grigoriev I.V."/>
            <person name="Crous P."/>
            <person name="Smith M.E."/>
        </authorList>
    </citation>
    <scope>NUCLEOTIDE SEQUENCE</scope>
    <source>
        <strain evidence="2">RSA 861</strain>
    </source>
</reference>
<proteinExistence type="predicted"/>
<evidence type="ECO:0000256" key="1">
    <source>
        <dbReference type="SAM" id="MobiDB-lite"/>
    </source>
</evidence>
<feature type="compositionally biased region" description="Basic residues" evidence="1">
    <location>
        <begin position="672"/>
        <end position="681"/>
    </location>
</feature>
<feature type="compositionally biased region" description="Low complexity" evidence="1">
    <location>
        <begin position="591"/>
        <end position="607"/>
    </location>
</feature>
<feature type="region of interest" description="Disordered" evidence="1">
    <location>
        <begin position="427"/>
        <end position="550"/>
    </location>
</feature>
<name>A0A9W7ZR02_9FUNG</name>
<feature type="region of interest" description="Disordered" evidence="1">
    <location>
        <begin position="1"/>
        <end position="118"/>
    </location>
</feature>
<feature type="compositionally biased region" description="Basic and acidic residues" evidence="1">
    <location>
        <begin position="12"/>
        <end position="23"/>
    </location>
</feature>
<evidence type="ECO:0000313" key="3">
    <source>
        <dbReference type="Proteomes" id="UP001150569"/>
    </source>
</evidence>
<gene>
    <name evidence="2" type="ORF">IWQ60_010626</name>
</gene>
<feature type="compositionally biased region" description="Pro residues" evidence="1">
    <location>
        <begin position="101"/>
        <end position="113"/>
    </location>
</feature>
<feature type="compositionally biased region" description="Basic and acidic residues" evidence="1">
    <location>
        <begin position="491"/>
        <end position="504"/>
    </location>
</feature>
<sequence length="763" mass="83626">MSSNPDCPSTAGRRDRETDRPELLDSSVVPIDMDLLARKVSALTPRDGDDRPDPLASAAANRPRVHRVRFSTPPSHEYSHRDADSDGTGADGDGTTMSSHLPPPTQQQSPPPCSDVIHLDDQLDVKGEVVSTNIMVALLDRPREMRDLVNQNGSLFATIRSVLQGYDYNTLGTPLSPSPFAALHHENAMEGITTTPTTSAAGDAFESFQQILYAPRSAVPDVVWISQLGQYLAHVPAIWSKFQDMVGYEPSVWETRQGPTTSHVFGGTAFGPDGGVDAPHHDYDDPYTFRHDSDDEEALSDRSDDEDRPSRETTDTQGKYATFPVNWSPVDSPTGPAQADNVDKNDAPIDRRYRDRWTATAPPPILQMPPSGPVTAAHRPAATTGKYPRRPSLPGTPPDSAELFPAPTVINTKPRARRNSLNLPIATGAAENGDLADGTNFKPQEARLPSPTSGVERRMSPVGAFSPASAGQSLPSPLSGPLTADQLPTDTRPDSEFITTRDEYEVPGDNNGGDQAASGGGVSRADCRPSQQRHWRTRQGSQQRSAIDGGTVPTALLIPLDELRGNPATMADLMEVYHPFFEEVCERLAASSSPRSLRPQSSSPSRSHSNHHREQHNHHGYDHLSTGLDDTSRNGRNTSRRSSFSFSSQSSSSSLASLSSPNDRQHQEPHHQRPSHHHRPTHEHDYRHEQMCERSGDNRYHLFCQVFTTPTDTVGSEEWYNTVAGMLRPWADLAEQLDKILECEIERLHQPGPAFASAHRLSI</sequence>
<protein>
    <submittedName>
        <fullName evidence="2">Uncharacterized protein</fullName>
    </submittedName>
</protein>
<comment type="caution">
    <text evidence="2">The sequence shown here is derived from an EMBL/GenBank/DDBJ whole genome shotgun (WGS) entry which is preliminary data.</text>
</comment>
<feature type="compositionally biased region" description="Low complexity" evidence="1">
    <location>
        <begin position="640"/>
        <end position="660"/>
    </location>
</feature>
<dbReference type="Proteomes" id="UP001150569">
    <property type="component" value="Unassembled WGS sequence"/>
</dbReference>
<dbReference type="AlphaFoldDB" id="A0A9W7ZR02"/>
<organism evidence="2 3">
    <name type="scientific">Tieghemiomyces parasiticus</name>
    <dbReference type="NCBI Taxonomy" id="78921"/>
    <lineage>
        <taxon>Eukaryota</taxon>
        <taxon>Fungi</taxon>
        <taxon>Fungi incertae sedis</taxon>
        <taxon>Zoopagomycota</taxon>
        <taxon>Kickxellomycotina</taxon>
        <taxon>Dimargaritomycetes</taxon>
        <taxon>Dimargaritales</taxon>
        <taxon>Dimargaritaceae</taxon>
        <taxon>Tieghemiomyces</taxon>
    </lineage>
</organism>